<evidence type="ECO:0000256" key="1">
    <source>
        <dbReference type="SAM" id="MobiDB-lite"/>
    </source>
</evidence>
<keyword evidence="3" id="KW-1185">Reference proteome</keyword>
<reference evidence="3" key="1">
    <citation type="submission" date="2024-04" db="EMBL/GenBank/DDBJ databases">
        <title>Salinicola lusitanus LLJ914,a marine bacterium isolated from the Okinawa Trough.</title>
        <authorList>
            <person name="Li J."/>
        </authorList>
    </citation>
    <scope>NUCLEOTIDE SEQUENCE [LARGE SCALE GENOMIC DNA]</scope>
</reference>
<dbReference type="EMBL" id="JBBPFD010000010">
    <property type="protein sequence ID" value="KAK7909516.1"/>
    <property type="molecule type" value="Genomic_DNA"/>
</dbReference>
<dbReference type="AlphaFoldDB" id="A0AAW0NYD4"/>
<gene>
    <name evidence="2" type="ORF">WMY93_014200</name>
</gene>
<dbReference type="Proteomes" id="UP001460270">
    <property type="component" value="Unassembled WGS sequence"/>
</dbReference>
<sequence>MDHQSSLMSRDTPLQSSEGESAGNDARLLQCNVLENHVIAGCSIAISLGFFFAKKNVDLLVAPGAEQNEQAGHIDPGLTVVAVTKGSMINMFTDPGPADTGARSPRTSGN</sequence>
<evidence type="ECO:0000313" key="2">
    <source>
        <dbReference type="EMBL" id="KAK7909516.1"/>
    </source>
</evidence>
<feature type="region of interest" description="Disordered" evidence="1">
    <location>
        <begin position="1"/>
        <end position="23"/>
    </location>
</feature>
<feature type="compositionally biased region" description="Polar residues" evidence="1">
    <location>
        <begin position="1"/>
        <end position="19"/>
    </location>
</feature>
<comment type="caution">
    <text evidence="2">The sequence shown here is derived from an EMBL/GenBank/DDBJ whole genome shotgun (WGS) entry which is preliminary data.</text>
</comment>
<name>A0AAW0NYD4_9GOBI</name>
<evidence type="ECO:0000313" key="3">
    <source>
        <dbReference type="Proteomes" id="UP001460270"/>
    </source>
</evidence>
<proteinExistence type="predicted"/>
<protein>
    <submittedName>
        <fullName evidence="2">Uncharacterized protein</fullName>
    </submittedName>
</protein>
<organism evidence="2 3">
    <name type="scientific">Mugilogobius chulae</name>
    <name type="common">yellowstripe goby</name>
    <dbReference type="NCBI Taxonomy" id="88201"/>
    <lineage>
        <taxon>Eukaryota</taxon>
        <taxon>Metazoa</taxon>
        <taxon>Chordata</taxon>
        <taxon>Craniata</taxon>
        <taxon>Vertebrata</taxon>
        <taxon>Euteleostomi</taxon>
        <taxon>Actinopterygii</taxon>
        <taxon>Neopterygii</taxon>
        <taxon>Teleostei</taxon>
        <taxon>Neoteleostei</taxon>
        <taxon>Acanthomorphata</taxon>
        <taxon>Gobiaria</taxon>
        <taxon>Gobiiformes</taxon>
        <taxon>Gobioidei</taxon>
        <taxon>Gobiidae</taxon>
        <taxon>Gobionellinae</taxon>
        <taxon>Mugilogobius</taxon>
    </lineage>
</organism>
<accession>A0AAW0NYD4</accession>